<accession>A0AAR5PMP0</accession>
<feature type="compositionally biased region" description="Polar residues" evidence="1">
    <location>
        <begin position="348"/>
        <end position="363"/>
    </location>
</feature>
<dbReference type="Proteomes" id="UP000019118">
    <property type="component" value="Unassembled WGS sequence"/>
</dbReference>
<reference evidence="3" key="2">
    <citation type="submission" date="2024-08" db="UniProtKB">
        <authorList>
            <consortium name="EnsemblMetazoa"/>
        </authorList>
    </citation>
    <scope>IDENTIFICATION</scope>
</reference>
<feature type="region of interest" description="Disordered" evidence="1">
    <location>
        <begin position="454"/>
        <end position="493"/>
    </location>
</feature>
<feature type="region of interest" description="Disordered" evidence="1">
    <location>
        <begin position="192"/>
        <end position="241"/>
    </location>
</feature>
<feature type="compositionally biased region" description="Acidic residues" evidence="1">
    <location>
        <begin position="520"/>
        <end position="530"/>
    </location>
</feature>
<name>A0AAR5PMP0_DENPD</name>
<feature type="region of interest" description="Disordered" evidence="1">
    <location>
        <begin position="287"/>
        <end position="372"/>
    </location>
</feature>
<dbReference type="RefSeq" id="XP_019762293.1">
    <property type="nucleotide sequence ID" value="XM_019906734.2"/>
</dbReference>
<feature type="compositionally biased region" description="Low complexity" evidence="1">
    <location>
        <begin position="456"/>
        <end position="490"/>
    </location>
</feature>
<dbReference type="KEGG" id="dpa:125503263"/>
<evidence type="ECO:0000256" key="1">
    <source>
        <dbReference type="SAM" id="MobiDB-lite"/>
    </source>
</evidence>
<organism evidence="3 4">
    <name type="scientific">Dendroctonus ponderosae</name>
    <name type="common">Mountain pine beetle</name>
    <dbReference type="NCBI Taxonomy" id="77166"/>
    <lineage>
        <taxon>Eukaryota</taxon>
        <taxon>Metazoa</taxon>
        <taxon>Ecdysozoa</taxon>
        <taxon>Arthropoda</taxon>
        <taxon>Hexapoda</taxon>
        <taxon>Insecta</taxon>
        <taxon>Pterygota</taxon>
        <taxon>Neoptera</taxon>
        <taxon>Endopterygota</taxon>
        <taxon>Coleoptera</taxon>
        <taxon>Polyphaga</taxon>
        <taxon>Cucujiformia</taxon>
        <taxon>Curculionidae</taxon>
        <taxon>Scolytinae</taxon>
        <taxon>Dendroctonus</taxon>
    </lineage>
</organism>
<dbReference type="GeneID" id="109539127"/>
<protein>
    <recommendedName>
        <fullName evidence="2">DUF4745 domain-containing protein</fullName>
    </recommendedName>
</protein>
<dbReference type="EnsemblMetazoa" id="XM_019906735.1">
    <property type="protein sequence ID" value="XP_019762294.1"/>
    <property type="gene ID" value="LOC109539127"/>
</dbReference>
<evidence type="ECO:0000259" key="2">
    <source>
        <dbReference type="Pfam" id="PF15923"/>
    </source>
</evidence>
<dbReference type="EnsemblMetazoa" id="XM_019906734.1">
    <property type="protein sequence ID" value="XP_019762293.1"/>
    <property type="gene ID" value="LOC109539127"/>
</dbReference>
<proteinExistence type="predicted"/>
<dbReference type="Pfam" id="PF15923">
    <property type="entry name" value="DUF4745"/>
    <property type="match status" value="1"/>
</dbReference>
<feature type="region of interest" description="Disordered" evidence="1">
    <location>
        <begin position="511"/>
        <end position="544"/>
    </location>
</feature>
<feature type="compositionally biased region" description="Basic and acidic residues" evidence="1">
    <location>
        <begin position="17"/>
        <end position="27"/>
    </location>
</feature>
<sequence>MERDPHQPLYGAAAPSETEHAEPKDPAEAQQLSPNTLKVAAAECLNSWRLYLQMLNTMCAAGMRLAQSLYNLSQLQNVPIASQCITCWEDLTRATAIASSSVKNHISAAMQDMSIGDTFAESDAQRQLEHNQHIITENLLTFINLQYQFSIASCENFGAMAMCPSCQTTPGGVHNSDCSMATVQQCFSKHETRSQMSSPRMEDFPRQHSPMADTRGSSPYPEPIRGPSPIHSEFSRGPGPLETLRGPFPTPGPLHTMKLPFPGRGGQRSPLHFPLFPLGGQRRWSEAAATDVSSSEGSKAEGTARRWSMPWDTAWGSEGSSGPPRPGSQGKLSVPAGGPGTSQERSRSTTPESVASQPSTSHIQPHPVGGVLPSIEGLSEAIQLLSCRPSRSSIPTASIPGHSYVPIWGETHEDRMHRRMFPSQRGNWQSVDVPHASGMSVTEHFDIFPTGLPLTSRKSSSSTDSSSCLSIHSRSTASGSERGSTSEGSGPDAIRLHTNFYSMWSGSEHLPFIRLPESQEPQDDSDTDDPPTERSGTAAFPKPS</sequence>
<keyword evidence="4" id="KW-1185">Reference proteome</keyword>
<dbReference type="InterPro" id="IPR031813">
    <property type="entry name" value="DUF4745"/>
</dbReference>
<feature type="region of interest" description="Disordered" evidence="1">
    <location>
        <begin position="1"/>
        <end position="32"/>
    </location>
</feature>
<evidence type="ECO:0000313" key="4">
    <source>
        <dbReference type="Proteomes" id="UP000019118"/>
    </source>
</evidence>
<dbReference type="KEGG" id="dpa:109539127"/>
<dbReference type="RefSeq" id="XP_048519276.1">
    <property type="nucleotide sequence ID" value="XM_048663319.1"/>
</dbReference>
<dbReference type="AlphaFoldDB" id="A0AAR5PMP0"/>
<feature type="domain" description="DUF4745" evidence="2">
    <location>
        <begin position="38"/>
        <end position="155"/>
    </location>
</feature>
<evidence type="ECO:0000313" key="3">
    <source>
        <dbReference type="EnsemblMetazoa" id="XP_019762293.1"/>
    </source>
</evidence>
<dbReference type="GeneID" id="125503263"/>
<reference evidence="4" key="1">
    <citation type="journal article" date="2013" name="Genome Biol.">
        <title>Draft genome of the mountain pine beetle, Dendroctonus ponderosae Hopkins, a major forest pest.</title>
        <authorList>
            <person name="Keeling C.I."/>
            <person name="Yuen M.M."/>
            <person name="Liao N.Y."/>
            <person name="Docking T.R."/>
            <person name="Chan S.K."/>
            <person name="Taylor G.A."/>
            <person name="Palmquist D.L."/>
            <person name="Jackman S.D."/>
            <person name="Nguyen A."/>
            <person name="Li M."/>
            <person name="Henderson H."/>
            <person name="Janes J.K."/>
            <person name="Zhao Y."/>
            <person name="Pandoh P."/>
            <person name="Moore R."/>
            <person name="Sperling F.A."/>
            <person name="Huber D.P."/>
            <person name="Birol I."/>
            <person name="Jones S.J."/>
            <person name="Bohlmann J."/>
        </authorList>
    </citation>
    <scope>NUCLEOTIDE SEQUENCE</scope>
</reference>